<evidence type="ECO:0000313" key="3">
    <source>
        <dbReference type="Proteomes" id="UP001176961"/>
    </source>
</evidence>
<evidence type="ECO:0000313" key="2">
    <source>
        <dbReference type="EMBL" id="CAJ0595299.1"/>
    </source>
</evidence>
<accession>A0AA36GND4</accession>
<dbReference type="Proteomes" id="UP001176961">
    <property type="component" value="Unassembled WGS sequence"/>
</dbReference>
<feature type="chain" id="PRO_5041260748" evidence="1">
    <location>
        <begin position="21"/>
        <end position="73"/>
    </location>
</feature>
<gene>
    <name evidence="2" type="ORF">CYNAS_LOCUS7282</name>
</gene>
<dbReference type="EMBL" id="CATQJL010000112">
    <property type="protein sequence ID" value="CAJ0595299.1"/>
    <property type="molecule type" value="Genomic_DNA"/>
</dbReference>
<dbReference type="AlphaFoldDB" id="A0AA36GND4"/>
<proteinExistence type="predicted"/>
<protein>
    <submittedName>
        <fullName evidence="2">Uncharacterized protein</fullName>
    </submittedName>
</protein>
<feature type="signal peptide" evidence="1">
    <location>
        <begin position="1"/>
        <end position="20"/>
    </location>
</feature>
<organism evidence="2 3">
    <name type="scientific">Cylicocyclus nassatus</name>
    <name type="common">Nematode worm</name>
    <dbReference type="NCBI Taxonomy" id="53992"/>
    <lineage>
        <taxon>Eukaryota</taxon>
        <taxon>Metazoa</taxon>
        <taxon>Ecdysozoa</taxon>
        <taxon>Nematoda</taxon>
        <taxon>Chromadorea</taxon>
        <taxon>Rhabditida</taxon>
        <taxon>Rhabditina</taxon>
        <taxon>Rhabditomorpha</taxon>
        <taxon>Strongyloidea</taxon>
        <taxon>Strongylidae</taxon>
        <taxon>Cylicocyclus</taxon>
    </lineage>
</organism>
<sequence>MKAVFALLLYVIVAVHFIHAKATPKQSRAEIDFAQPLKMAGDARSTRSKRAHCIPNPICVRRGKVVHCTVKVC</sequence>
<reference evidence="2" key="1">
    <citation type="submission" date="2023-07" db="EMBL/GenBank/DDBJ databases">
        <authorList>
            <consortium name="CYATHOMIX"/>
        </authorList>
    </citation>
    <scope>NUCLEOTIDE SEQUENCE</scope>
    <source>
        <strain evidence="2">N/A</strain>
    </source>
</reference>
<evidence type="ECO:0000256" key="1">
    <source>
        <dbReference type="SAM" id="SignalP"/>
    </source>
</evidence>
<keyword evidence="1" id="KW-0732">Signal</keyword>
<keyword evidence="3" id="KW-1185">Reference proteome</keyword>
<comment type="caution">
    <text evidence="2">The sequence shown here is derived from an EMBL/GenBank/DDBJ whole genome shotgun (WGS) entry which is preliminary data.</text>
</comment>
<name>A0AA36GND4_CYLNA</name>